<dbReference type="Proteomes" id="UP000682877">
    <property type="component" value="Chromosome 5"/>
</dbReference>
<dbReference type="PANTHER" id="PTHR45952">
    <property type="entry name" value="ALUMINUM INDUCED PROTEIN WITH YGL AND LRDR MOTIFS"/>
    <property type="match status" value="1"/>
</dbReference>
<name>A0A8S2AE59_ARAAE</name>
<dbReference type="Gene3D" id="3.60.20.10">
    <property type="entry name" value="Glutamine Phosphoribosylpyrophosphate, subunit 1, domain 1"/>
    <property type="match status" value="1"/>
</dbReference>
<sequence>MLGVFSKQLAPFPELDKSLNLHTSESVSAMENCLAKYYTNEYANSFMVDIQPWCMLAITVAQTNSIIANRFQAKDDMFCILSGSIENIDYLASKFHFNKDIDQPTMFIEAYKSQRRINDGPETKLQKDQREFYWLNLVRAAKGKFTIILFDNLKKTVFAATDRDAHLPFYWGIDVQGDLILTTNSDMAQVGCQRAYGSFPRGCYISTADGLKTFDDQNTELEVEEDVDSVGVSYLKIVMVVGSPSSGSGQGSTESVNSSLRSLTH</sequence>
<organism evidence="3 4">
    <name type="scientific">Arabidopsis arenosa</name>
    <name type="common">Sand rock-cress</name>
    <name type="synonym">Cardaminopsis arenosa</name>
    <dbReference type="NCBI Taxonomy" id="38785"/>
    <lineage>
        <taxon>Eukaryota</taxon>
        <taxon>Viridiplantae</taxon>
        <taxon>Streptophyta</taxon>
        <taxon>Embryophyta</taxon>
        <taxon>Tracheophyta</taxon>
        <taxon>Spermatophyta</taxon>
        <taxon>Magnoliopsida</taxon>
        <taxon>eudicotyledons</taxon>
        <taxon>Gunneridae</taxon>
        <taxon>Pentapetalae</taxon>
        <taxon>rosids</taxon>
        <taxon>malvids</taxon>
        <taxon>Brassicales</taxon>
        <taxon>Brassicaceae</taxon>
        <taxon>Camelineae</taxon>
        <taxon>Arabidopsis</taxon>
    </lineage>
</organism>
<dbReference type="InterPro" id="IPR044828">
    <property type="entry name" value="TSJT1-like"/>
</dbReference>
<dbReference type="PANTHER" id="PTHR45952:SF11">
    <property type="entry name" value="ALUMINUM INDUCED PROTEIN WITH YGL AND LRDR MOTIFS"/>
    <property type="match status" value="1"/>
</dbReference>
<feature type="domain" description="DUF3700" evidence="2">
    <location>
        <begin position="2"/>
        <end position="237"/>
    </location>
</feature>
<keyword evidence="4" id="KW-1185">Reference proteome</keyword>
<evidence type="ECO:0000256" key="1">
    <source>
        <dbReference type="SAM" id="MobiDB-lite"/>
    </source>
</evidence>
<evidence type="ECO:0000313" key="3">
    <source>
        <dbReference type="EMBL" id="CAE6076017.1"/>
    </source>
</evidence>
<dbReference type="EMBL" id="LR999455">
    <property type="protein sequence ID" value="CAE6076017.1"/>
    <property type="molecule type" value="Genomic_DNA"/>
</dbReference>
<dbReference type="SMART" id="SM01172">
    <property type="entry name" value="DUF3700"/>
    <property type="match status" value="1"/>
</dbReference>
<feature type="region of interest" description="Disordered" evidence="1">
    <location>
        <begin position="244"/>
        <end position="265"/>
    </location>
</feature>
<evidence type="ECO:0000313" key="4">
    <source>
        <dbReference type="Proteomes" id="UP000682877"/>
    </source>
</evidence>
<dbReference type="SUPFAM" id="SSF56235">
    <property type="entry name" value="N-terminal nucleophile aminohydrolases (Ntn hydrolases)"/>
    <property type="match status" value="1"/>
</dbReference>
<protein>
    <recommendedName>
        <fullName evidence="2">DUF3700 domain-containing protein</fullName>
    </recommendedName>
</protein>
<dbReference type="InterPro" id="IPR029055">
    <property type="entry name" value="Ntn_hydrolases_N"/>
</dbReference>
<dbReference type="AlphaFoldDB" id="A0A8S2AE59"/>
<feature type="compositionally biased region" description="Low complexity" evidence="1">
    <location>
        <begin position="244"/>
        <end position="256"/>
    </location>
</feature>
<reference evidence="3" key="1">
    <citation type="submission" date="2021-01" db="EMBL/GenBank/DDBJ databases">
        <authorList>
            <person name="Bezrukov I."/>
        </authorList>
    </citation>
    <scope>NUCLEOTIDE SEQUENCE</scope>
</reference>
<dbReference type="InterPro" id="IPR024286">
    <property type="entry name" value="DUF3700"/>
</dbReference>
<dbReference type="Pfam" id="PF12481">
    <property type="entry name" value="DUF3700"/>
    <property type="match status" value="1"/>
</dbReference>
<proteinExistence type="predicted"/>
<evidence type="ECO:0000259" key="2">
    <source>
        <dbReference type="SMART" id="SM01172"/>
    </source>
</evidence>
<accession>A0A8S2AE59</accession>
<gene>
    <name evidence="3" type="ORF">AARE701A_LOCUS13230</name>
</gene>